<organism evidence="1 2">
    <name type="scientific">Vermiconidia calcicola</name>
    <dbReference type="NCBI Taxonomy" id="1690605"/>
    <lineage>
        <taxon>Eukaryota</taxon>
        <taxon>Fungi</taxon>
        <taxon>Dikarya</taxon>
        <taxon>Ascomycota</taxon>
        <taxon>Pezizomycotina</taxon>
        <taxon>Dothideomycetes</taxon>
        <taxon>Dothideomycetidae</taxon>
        <taxon>Mycosphaerellales</taxon>
        <taxon>Extremaceae</taxon>
        <taxon>Vermiconidia</taxon>
    </lineage>
</organism>
<gene>
    <name evidence="1" type="ORF">LTR37_005038</name>
</gene>
<proteinExistence type="predicted"/>
<comment type="caution">
    <text evidence="1">The sequence shown here is derived from an EMBL/GenBank/DDBJ whole genome shotgun (WGS) entry which is preliminary data.</text>
</comment>
<keyword evidence="2" id="KW-1185">Reference proteome</keyword>
<evidence type="ECO:0000313" key="2">
    <source>
        <dbReference type="Proteomes" id="UP001281147"/>
    </source>
</evidence>
<name>A0ACC3NKR0_9PEZI</name>
<protein>
    <submittedName>
        <fullName evidence="1">Uncharacterized protein</fullName>
    </submittedName>
</protein>
<accession>A0ACC3NKR0</accession>
<evidence type="ECO:0000313" key="1">
    <source>
        <dbReference type="EMBL" id="KAK3718534.1"/>
    </source>
</evidence>
<sequence>MASSLRKKLGKRHAIPDLKTTAANDDDSSEGSESSREDMMVKLTKKDNAHEAAAGEDLSSTPPPPVDRKSSTTSARRSRTVSPPQSLLDRYKNRSARASAPAVSPVKASRADQEYRGKDTAFSENFDMAMPGVSSEHAKEPSPNPPEPVEHGEAKDTRTFKGVEFEMMGKKGKAGEAPYETAGNEPLAFQPRQTRSQSRRQQRTDSVDADTDNKDLTLNDSPMAPLPLAVNKVNEYTRTPSPQASPGIGIALSPGLGAPTPGNSPRGPNESPVPASSHLQSTLRQLPSTPSPEPSRTEPTVNFGLRLKPKAPNPRSLQASICPVPVYPPIPHAAIPPQFVWTSPLGSNSRPADPWGWMKKWTCCQCAKLDPQGRGQPAQTIVEQKVCSRLACSHERCADECKVLVDHSYGRIGLYGSQ</sequence>
<dbReference type="Proteomes" id="UP001281147">
    <property type="component" value="Unassembled WGS sequence"/>
</dbReference>
<dbReference type="EMBL" id="JAUTXU010000031">
    <property type="protein sequence ID" value="KAK3718534.1"/>
    <property type="molecule type" value="Genomic_DNA"/>
</dbReference>
<reference evidence="1" key="1">
    <citation type="submission" date="2023-07" db="EMBL/GenBank/DDBJ databases">
        <title>Black Yeasts Isolated from many extreme environments.</title>
        <authorList>
            <person name="Coleine C."/>
            <person name="Stajich J.E."/>
            <person name="Selbmann L."/>
        </authorList>
    </citation>
    <scope>NUCLEOTIDE SEQUENCE</scope>
    <source>
        <strain evidence="1">CCFEE 5714</strain>
    </source>
</reference>